<accession>M4Z7X5</accession>
<evidence type="ECO:0000313" key="3">
    <source>
        <dbReference type="Proteomes" id="UP000011841"/>
    </source>
</evidence>
<dbReference type="HOGENOM" id="CLU_2551632_0_0_5"/>
<dbReference type="PATRIC" id="fig|1245469.3.peg.3755"/>
<feature type="compositionally biased region" description="Basic and acidic residues" evidence="1">
    <location>
        <begin position="1"/>
        <end position="10"/>
    </location>
</feature>
<sequence>MMPQPEDLRPARQPARSPSGLLPRHAVRAVRIKDANNRRSVSRLRDRERLERSDKRGQLIATIARVKSLRPSDLARALNGIT</sequence>
<keyword evidence="2" id="KW-0808">Transferase</keyword>
<evidence type="ECO:0000256" key="1">
    <source>
        <dbReference type="SAM" id="MobiDB-lite"/>
    </source>
</evidence>
<organism evidence="2 3">
    <name type="scientific">Bradyrhizobium oligotrophicum S58</name>
    <dbReference type="NCBI Taxonomy" id="1245469"/>
    <lineage>
        <taxon>Bacteria</taxon>
        <taxon>Pseudomonadati</taxon>
        <taxon>Pseudomonadota</taxon>
        <taxon>Alphaproteobacteria</taxon>
        <taxon>Hyphomicrobiales</taxon>
        <taxon>Nitrobacteraceae</taxon>
        <taxon>Bradyrhizobium</taxon>
    </lineage>
</organism>
<reference evidence="2 3" key="1">
    <citation type="journal article" date="2013" name="Appl. Environ. Microbiol.">
        <title>Genome analysis suggests that the soil oligotrophic bacterium Agromonas oligotrophica (Bradyrhizobium oligotrophicum) is a nitrogen-fixing symbiont of Aeschynomene indica.</title>
        <authorList>
            <person name="Okubo T."/>
            <person name="Fukushima S."/>
            <person name="Itakura M."/>
            <person name="Oshima K."/>
            <person name="Longtonglang A."/>
            <person name="Teaumroong N."/>
            <person name="Mitsui H."/>
            <person name="Hattori M."/>
            <person name="Hattori R."/>
            <person name="Hattori T."/>
            <person name="Minamisawa K."/>
        </authorList>
    </citation>
    <scope>NUCLEOTIDE SEQUENCE [LARGE SCALE GENOMIC DNA]</scope>
    <source>
        <strain evidence="2 3">S58</strain>
    </source>
</reference>
<dbReference type="KEGG" id="aol:S58_36800"/>
<proteinExistence type="predicted"/>
<feature type="region of interest" description="Disordered" evidence="1">
    <location>
        <begin position="1"/>
        <end position="50"/>
    </location>
</feature>
<dbReference type="GO" id="GO:0016740">
    <property type="term" value="F:transferase activity"/>
    <property type="evidence" value="ECO:0007669"/>
    <property type="project" value="UniProtKB-KW"/>
</dbReference>
<gene>
    <name evidence="2" type="ORF">S58_36800</name>
</gene>
<dbReference type="EMBL" id="AP012603">
    <property type="protein sequence ID" value="BAM89673.1"/>
    <property type="molecule type" value="Genomic_DNA"/>
</dbReference>
<keyword evidence="3" id="KW-1185">Reference proteome</keyword>
<protein>
    <submittedName>
        <fullName evidence="2">Ribosomal-protein-alanine acetyltransferase</fullName>
    </submittedName>
</protein>
<dbReference type="AlphaFoldDB" id="M4Z7X5"/>
<evidence type="ECO:0000313" key="2">
    <source>
        <dbReference type="EMBL" id="BAM89673.1"/>
    </source>
</evidence>
<feature type="compositionally biased region" description="Basic and acidic residues" evidence="1">
    <location>
        <begin position="31"/>
        <end position="50"/>
    </location>
</feature>
<name>M4Z7X5_9BRAD</name>
<dbReference type="Proteomes" id="UP000011841">
    <property type="component" value="Chromosome"/>
</dbReference>